<evidence type="ECO:0000256" key="8">
    <source>
        <dbReference type="ARBA" id="ARBA00042773"/>
    </source>
</evidence>
<dbReference type="HOGENOM" id="CLU_000022_59_9_6"/>
<evidence type="ECO:0000259" key="9">
    <source>
        <dbReference type="Pfam" id="PF00501"/>
    </source>
</evidence>
<keyword evidence="5" id="KW-0472">Membrane</keyword>
<dbReference type="RefSeq" id="WP_014107707.1">
    <property type="nucleotide sequence ID" value="NC_016041.1"/>
</dbReference>
<dbReference type="PANTHER" id="PTHR43767:SF8">
    <property type="entry name" value="LONG-CHAIN-FATTY-ACID--COA LIGASE"/>
    <property type="match status" value="1"/>
</dbReference>
<evidence type="ECO:0000256" key="6">
    <source>
        <dbReference type="ARBA" id="ARBA00026121"/>
    </source>
</evidence>
<evidence type="ECO:0000259" key="10">
    <source>
        <dbReference type="Pfam" id="PF13193"/>
    </source>
</evidence>
<dbReference type="GO" id="GO:0016020">
    <property type="term" value="C:membrane"/>
    <property type="evidence" value="ECO:0007669"/>
    <property type="project" value="UniProtKB-SubCell"/>
</dbReference>
<gene>
    <name evidence="11" type="primary">fadD</name>
    <name evidence="11" type="ordered locus">GNIT_0688</name>
</gene>
<dbReference type="InterPro" id="IPR000873">
    <property type="entry name" value="AMP-dep_synth/lig_dom"/>
</dbReference>
<evidence type="ECO:0000256" key="5">
    <source>
        <dbReference type="ARBA" id="ARBA00023136"/>
    </source>
</evidence>
<dbReference type="PANTHER" id="PTHR43767">
    <property type="entry name" value="LONG-CHAIN-FATTY-ACID--COA LIGASE"/>
    <property type="match status" value="1"/>
</dbReference>
<dbReference type="EMBL" id="CP003060">
    <property type="protein sequence ID" value="AEP28832.1"/>
    <property type="molecule type" value="Genomic_DNA"/>
</dbReference>
<sequence length="521" mass="57201">MTEQLVIPSHINSLADYIEETFKKFDNKPAYNALGQTLSFAEIDSMSAQFGAWLLANGNLVPGDRIAIQLPNLLQNPIAVYGALRAGLVIVNTNPMYTPTEMAHQFSDSGAKALVILEDFLPKFEEIKDKTQIQTVIVTGAAQMLNKTKSASGLPCFIQIFEEAKDLTLPARPDISLDDGCILQYTGGTTGISKGAELTHRNVLANSIQTLERLGKRFDDGKEIIVCPLPLYHIYAFTVCMMTLFAKGALCVLIPNPRDMDAFVQQIKPHQFSAFAGLNTLFMGLCAHPEFPLLDFSKLKLTMSGGTALTSSAADLWKETTGCAVTEGYGLSETAPVLSFNEPGDEQIGTVGLPLIYTDIQMLDENDQAVADGKEGQIAAKGPQVMKGYWQRPEETAKVMTKNGYFKTGDIGVRLPNGCIKIVDRLKDMIIVSGFNVYPNEIEDALTKHPDILEAAVIGKPDERTGERVCAFVTVKNDIDKEEVLNHCRVLLTAYKIPKELHVIDELPKSTVGKILRRELR</sequence>
<comment type="pathway">
    <text evidence="2">Lipid metabolism; fatty acid beta-oxidation.</text>
</comment>
<keyword evidence="4 11" id="KW-0436">Ligase</keyword>
<comment type="similarity">
    <text evidence="3">Belongs to the ATP-dependent AMP-binding enzyme family.</text>
</comment>
<dbReference type="InterPro" id="IPR050237">
    <property type="entry name" value="ATP-dep_AMP-bd_enzyme"/>
</dbReference>
<dbReference type="OrthoDB" id="9803968at2"/>
<comment type="subcellular location">
    <subcellularLocation>
        <location evidence="1">Membrane</location>
        <topology evidence="1">Peripheral membrane protein</topology>
    </subcellularLocation>
</comment>
<evidence type="ECO:0000313" key="12">
    <source>
        <dbReference type="Proteomes" id="UP000009282"/>
    </source>
</evidence>
<name>G4QFP7_GLANF</name>
<dbReference type="GO" id="GO:0004467">
    <property type="term" value="F:long-chain fatty acid-CoA ligase activity"/>
    <property type="evidence" value="ECO:0007669"/>
    <property type="project" value="UniProtKB-EC"/>
</dbReference>
<dbReference type="Gene3D" id="3.30.300.30">
    <property type="match status" value="1"/>
</dbReference>
<keyword evidence="12" id="KW-1185">Reference proteome</keyword>
<feature type="domain" description="AMP-dependent synthetase/ligase" evidence="9">
    <location>
        <begin position="19"/>
        <end position="390"/>
    </location>
</feature>
<dbReference type="Gene3D" id="2.30.38.10">
    <property type="entry name" value="Luciferase, Domain 3"/>
    <property type="match status" value="1"/>
</dbReference>
<dbReference type="Pfam" id="PF13193">
    <property type="entry name" value="AMP-binding_C"/>
    <property type="match status" value="1"/>
</dbReference>
<dbReference type="InterPro" id="IPR025110">
    <property type="entry name" value="AMP-bd_C"/>
</dbReference>
<dbReference type="Gene3D" id="3.40.50.980">
    <property type="match status" value="2"/>
</dbReference>
<protein>
    <recommendedName>
        <fullName evidence="7">Long-chain-fatty-acid--CoA ligase</fullName>
        <ecNumber evidence="6">6.2.1.3</ecNumber>
    </recommendedName>
    <alternativeName>
        <fullName evidence="8">Long-chain acyl-CoA synthetase</fullName>
    </alternativeName>
</protein>
<dbReference type="STRING" id="1085623.GNIT_0688"/>
<evidence type="ECO:0000313" key="11">
    <source>
        <dbReference type="EMBL" id="AEP28832.1"/>
    </source>
</evidence>
<dbReference type="eggNOG" id="COG0318">
    <property type="taxonomic scope" value="Bacteria"/>
</dbReference>
<proteinExistence type="inferred from homology"/>
<accession>G4QFP7</accession>
<dbReference type="CDD" id="cd05936">
    <property type="entry name" value="FC-FACS_FadD_like"/>
    <property type="match status" value="1"/>
</dbReference>
<dbReference type="AlphaFoldDB" id="G4QFP7"/>
<evidence type="ECO:0000256" key="7">
    <source>
        <dbReference type="ARBA" id="ARBA00039545"/>
    </source>
</evidence>
<evidence type="ECO:0000256" key="2">
    <source>
        <dbReference type="ARBA" id="ARBA00005005"/>
    </source>
</evidence>
<evidence type="ECO:0000256" key="1">
    <source>
        <dbReference type="ARBA" id="ARBA00004170"/>
    </source>
</evidence>
<dbReference type="FunFam" id="3.30.300.30:FF:000008">
    <property type="entry name" value="2,3-dihydroxybenzoate-AMP ligase"/>
    <property type="match status" value="1"/>
</dbReference>
<dbReference type="Pfam" id="PF00501">
    <property type="entry name" value="AMP-binding"/>
    <property type="match status" value="1"/>
</dbReference>
<dbReference type="SUPFAM" id="SSF56801">
    <property type="entry name" value="Acetyl-CoA synthetase-like"/>
    <property type="match status" value="1"/>
</dbReference>
<dbReference type="KEGG" id="gni:GNIT_0688"/>
<dbReference type="Proteomes" id="UP000009282">
    <property type="component" value="Chromosome"/>
</dbReference>
<feature type="domain" description="AMP-binding enzyme C-terminal" evidence="10">
    <location>
        <begin position="441"/>
        <end position="514"/>
    </location>
</feature>
<reference evidence="11 12" key="1">
    <citation type="journal article" date="2011" name="J. Bacteriol.">
        <title>Complete genome sequence of seawater bacterium Glaciecola nitratireducens FR1064T.</title>
        <authorList>
            <person name="Bian F."/>
            <person name="Qin Q.L."/>
            <person name="Xie B.B."/>
            <person name="Shu Y.L."/>
            <person name="Zhang X.Y."/>
            <person name="Yu Y."/>
            <person name="Chen B."/>
            <person name="Chen X.L."/>
            <person name="Zhou B.C."/>
            <person name="Zhang Y.Z."/>
        </authorList>
    </citation>
    <scope>NUCLEOTIDE SEQUENCE [LARGE SCALE GENOMIC DNA]</scope>
    <source>
        <strain evidence="12">JCM 12485 / KCTC 12276 / FR1064</strain>
    </source>
</reference>
<dbReference type="InterPro" id="IPR020845">
    <property type="entry name" value="AMP-binding_CS"/>
</dbReference>
<evidence type="ECO:0000256" key="4">
    <source>
        <dbReference type="ARBA" id="ARBA00022598"/>
    </source>
</evidence>
<evidence type="ECO:0000256" key="3">
    <source>
        <dbReference type="ARBA" id="ARBA00006432"/>
    </source>
</evidence>
<dbReference type="PROSITE" id="PS00455">
    <property type="entry name" value="AMP_BINDING"/>
    <property type="match status" value="1"/>
</dbReference>
<dbReference type="EC" id="6.2.1.3" evidence="6"/>
<organism evidence="11 12">
    <name type="scientific">Glaciecola nitratireducens (strain JCM 12485 / KCTC 12276 / FR1064)</name>
    <dbReference type="NCBI Taxonomy" id="1085623"/>
    <lineage>
        <taxon>Bacteria</taxon>
        <taxon>Pseudomonadati</taxon>
        <taxon>Pseudomonadota</taxon>
        <taxon>Gammaproteobacteria</taxon>
        <taxon>Alteromonadales</taxon>
        <taxon>Alteromonadaceae</taxon>
        <taxon>Brumicola</taxon>
    </lineage>
</organism>
<dbReference type="InterPro" id="IPR045851">
    <property type="entry name" value="AMP-bd_C_sf"/>
</dbReference>